<dbReference type="OrthoDB" id="1099676at2"/>
<sequence length="377" mass="44289">MNISTLQTFLEQTPIPEIRATPKTFLGIARQPHYENVMSNIYAFFFDVNEEHGFGDLFVSSFLQLINSKVDPEKKVFAMSNGFTPRLEYGTKKGGRIDLLLHGEDVALIIENKVYHTLNNDLEDYWDTILSEDKYARENMCGIVLSLHPISNINHPEFVNITHIDFLKAVMKNLESNQMKDNEKYMFFLHDFYQNTLNLSNANMDKKNIGFYLKHMGQINQALIIKHEIKEFAVNKIEAAGHALEDIDMRIPRDGDQDRLRWYCSKHNENLAITVSFEELMTKGNLSLHVEMWHELKEDRKRYKDIIFTERDEKALLQSDFYTTKNPWYHFASTFIENISEDQFWDLDVTIQNKLSESKLLNIFRKIEEFLFTSNAQ</sequence>
<dbReference type="HOGENOM" id="CLU_733290_0_0_10"/>
<evidence type="ECO:0000313" key="1">
    <source>
        <dbReference type="EMBL" id="AEV34509.1"/>
    </source>
</evidence>
<evidence type="ECO:0000313" key="2">
    <source>
        <dbReference type="Proteomes" id="UP000005631"/>
    </source>
</evidence>
<proteinExistence type="predicted"/>
<protein>
    <recommendedName>
        <fullName evidence="3">PD-(D/E)XK nuclease superfamily protein</fullName>
    </recommendedName>
</protein>
<name>G8R7A2_OWEHD</name>
<dbReference type="STRING" id="926562.Oweho_3561"/>
<reference evidence="1 2" key="1">
    <citation type="journal article" date="2012" name="Stand. Genomic Sci.">
        <title>Genome sequence of the orange-pigmented seawater bacterium Owenweeksia hongkongensis type strain (UST20020801(T)).</title>
        <authorList>
            <person name="Riedel T."/>
            <person name="Held B."/>
            <person name="Nolan M."/>
            <person name="Lucas S."/>
            <person name="Lapidus A."/>
            <person name="Tice H."/>
            <person name="Del Rio T.G."/>
            <person name="Cheng J.F."/>
            <person name="Han C."/>
            <person name="Tapia R."/>
            <person name="Goodwin L.A."/>
            <person name="Pitluck S."/>
            <person name="Liolios K."/>
            <person name="Mavromatis K."/>
            <person name="Pagani I."/>
            <person name="Ivanova N."/>
            <person name="Mikhailova N."/>
            <person name="Pati A."/>
            <person name="Chen A."/>
            <person name="Palaniappan K."/>
            <person name="Rohde M."/>
            <person name="Tindall B.J."/>
            <person name="Detter J.C."/>
            <person name="Goker M."/>
            <person name="Woyke T."/>
            <person name="Bristow J."/>
            <person name="Eisen J.A."/>
            <person name="Markowitz V."/>
            <person name="Hugenholtz P."/>
            <person name="Klenk H.P."/>
            <person name="Kyrpides N.C."/>
        </authorList>
    </citation>
    <scope>NUCLEOTIDE SEQUENCE</scope>
    <source>
        <strain evidence="2">DSM 17368 / JCM 12287 / NRRL B-23963</strain>
    </source>
</reference>
<dbReference type="eggNOG" id="ENOG5033E6Z">
    <property type="taxonomic scope" value="Bacteria"/>
</dbReference>
<dbReference type="InterPro" id="IPR029470">
    <property type="entry name" value="PDDEXK_4"/>
</dbReference>
<dbReference type="EMBL" id="CP003156">
    <property type="protein sequence ID" value="AEV34509.1"/>
    <property type="molecule type" value="Genomic_DNA"/>
</dbReference>
<dbReference type="Pfam" id="PF14281">
    <property type="entry name" value="PDDEXK_4"/>
    <property type="match status" value="1"/>
</dbReference>
<dbReference type="KEGG" id="oho:Oweho_3561"/>
<evidence type="ECO:0008006" key="3">
    <source>
        <dbReference type="Google" id="ProtNLM"/>
    </source>
</evidence>
<keyword evidence="2" id="KW-1185">Reference proteome</keyword>
<dbReference type="Proteomes" id="UP000005631">
    <property type="component" value="Chromosome"/>
</dbReference>
<dbReference type="RefSeq" id="WP_014203856.1">
    <property type="nucleotide sequence ID" value="NC_016599.1"/>
</dbReference>
<accession>G8R7A2</accession>
<gene>
    <name evidence="1" type="ordered locus">Oweho_3561</name>
</gene>
<dbReference type="PATRIC" id="fig|926562.3.peg.3581"/>
<dbReference type="AlphaFoldDB" id="G8R7A2"/>
<organism evidence="1 2">
    <name type="scientific">Owenweeksia hongkongensis (strain DSM 17368 / CIP 108786 / JCM 12287 / NRRL B-23963 / UST20020801)</name>
    <dbReference type="NCBI Taxonomy" id="926562"/>
    <lineage>
        <taxon>Bacteria</taxon>
        <taxon>Pseudomonadati</taxon>
        <taxon>Bacteroidota</taxon>
        <taxon>Flavobacteriia</taxon>
        <taxon>Flavobacteriales</taxon>
        <taxon>Owenweeksiaceae</taxon>
        <taxon>Owenweeksia</taxon>
    </lineage>
</organism>